<dbReference type="STRING" id="109376.A0A0D3DBS5"/>
<evidence type="ECO:0000256" key="1">
    <source>
        <dbReference type="SAM" id="MobiDB-lite"/>
    </source>
</evidence>
<evidence type="ECO:0000313" key="2">
    <source>
        <dbReference type="EnsemblPlants" id="Bo7g089290.1"/>
    </source>
</evidence>
<name>A0A0D3DBS5_BRAOL</name>
<dbReference type="AlphaFoldDB" id="A0A0D3DBS5"/>
<organism evidence="2 3">
    <name type="scientific">Brassica oleracea var. oleracea</name>
    <dbReference type="NCBI Taxonomy" id="109376"/>
    <lineage>
        <taxon>Eukaryota</taxon>
        <taxon>Viridiplantae</taxon>
        <taxon>Streptophyta</taxon>
        <taxon>Embryophyta</taxon>
        <taxon>Tracheophyta</taxon>
        <taxon>Spermatophyta</taxon>
        <taxon>Magnoliopsida</taxon>
        <taxon>eudicotyledons</taxon>
        <taxon>Gunneridae</taxon>
        <taxon>Pentapetalae</taxon>
        <taxon>rosids</taxon>
        <taxon>malvids</taxon>
        <taxon>Brassicales</taxon>
        <taxon>Brassicaceae</taxon>
        <taxon>Brassiceae</taxon>
        <taxon>Brassica</taxon>
    </lineage>
</organism>
<dbReference type="Gramene" id="Bo7g089290.1">
    <property type="protein sequence ID" value="Bo7g089290.1"/>
    <property type="gene ID" value="Bo7g089290"/>
</dbReference>
<evidence type="ECO:0008006" key="4">
    <source>
        <dbReference type="Google" id="ProtNLM"/>
    </source>
</evidence>
<dbReference type="PANTHER" id="PTHR47150:SF5">
    <property type="entry name" value="OS07G0546750 PROTEIN"/>
    <property type="match status" value="1"/>
</dbReference>
<keyword evidence="3" id="KW-1185">Reference proteome</keyword>
<dbReference type="Proteomes" id="UP000032141">
    <property type="component" value="Chromosome C7"/>
</dbReference>
<protein>
    <recommendedName>
        <fullName evidence="4">No apical meristem-associated C-terminal domain-containing protein</fullName>
    </recommendedName>
</protein>
<accession>A0A0D3DBS5</accession>
<reference evidence="2" key="2">
    <citation type="submission" date="2015-03" db="UniProtKB">
        <authorList>
            <consortium name="EnsemblPlants"/>
        </authorList>
    </citation>
    <scope>IDENTIFICATION</scope>
</reference>
<proteinExistence type="predicted"/>
<dbReference type="HOGENOM" id="CLU_012390_5_1_1"/>
<reference evidence="2 3" key="1">
    <citation type="journal article" date="2014" name="Genome Biol.">
        <title>Transcriptome and methylome profiling reveals relics of genome dominance in the mesopolyploid Brassica oleracea.</title>
        <authorList>
            <person name="Parkin I.A."/>
            <person name="Koh C."/>
            <person name="Tang H."/>
            <person name="Robinson S.J."/>
            <person name="Kagale S."/>
            <person name="Clarke W.E."/>
            <person name="Town C.D."/>
            <person name="Nixon J."/>
            <person name="Krishnakumar V."/>
            <person name="Bidwell S.L."/>
            <person name="Denoeud F."/>
            <person name="Belcram H."/>
            <person name="Links M.G."/>
            <person name="Just J."/>
            <person name="Clarke C."/>
            <person name="Bender T."/>
            <person name="Huebert T."/>
            <person name="Mason A.S."/>
            <person name="Pires J.C."/>
            <person name="Barker G."/>
            <person name="Moore J."/>
            <person name="Walley P.G."/>
            <person name="Manoli S."/>
            <person name="Batley J."/>
            <person name="Edwards D."/>
            <person name="Nelson M.N."/>
            <person name="Wang X."/>
            <person name="Paterson A.H."/>
            <person name="King G."/>
            <person name="Bancroft I."/>
            <person name="Chalhoub B."/>
            <person name="Sharpe A.G."/>
        </authorList>
    </citation>
    <scope>NUCLEOTIDE SEQUENCE</scope>
    <source>
        <strain evidence="2 3">cv. TO1000</strain>
    </source>
</reference>
<dbReference type="InterPro" id="IPR006912">
    <property type="entry name" value="Harbinger_derived_prot"/>
</dbReference>
<dbReference type="Pfam" id="PF04827">
    <property type="entry name" value="Plant_tran"/>
    <property type="match status" value="1"/>
</dbReference>
<dbReference type="EnsemblPlants" id="Bo7g089290.1">
    <property type="protein sequence ID" value="Bo7g089290.1"/>
    <property type="gene ID" value="Bo7g089290"/>
</dbReference>
<sequence length="447" mass="51449">MEHEWKRMILNWRLYRASAWLNTSKDPVVGNEQKAATFWKRIADYFAASPKFKAVKSEGLTSAATRQKTSGMNENDVVKLAHEIFFNDHKIKFNLQHAWDELRYDQKWCEASSSKIDGSCKKRKCDDGAQSSSSYTTTNDAEQRLPGVKASKRGSGKRIGEALKGVSEFQNLWAIKEKDLEVKERLSKMGLLETLIAKKETLSDFEEALKTKFITEILGKLIVTSYLVTMASSSHNNPDDFDQYFDEYFDQCFDQTFENLVVAYGGQEEEKSERKKRVYIEKNREAGHIRLWNDYFSETLTYPGNFFRRRFRMNRLGLSTLQKCTAAIRVLAYGTAADTVDEYLRLCETTTRACVEKFVEGIINLFGNEYLRRPTPVDLQRLLYIGEQRGFPGMIGSIDCTLNDINVLDRSPVFDDIINGQAPQVTYSFNGREYQLAYYLTDGIYPK</sequence>
<dbReference type="PANTHER" id="PTHR47150">
    <property type="entry name" value="OS12G0169200 PROTEIN"/>
    <property type="match status" value="1"/>
</dbReference>
<feature type="compositionally biased region" description="Polar residues" evidence="1">
    <location>
        <begin position="129"/>
        <end position="140"/>
    </location>
</feature>
<feature type="region of interest" description="Disordered" evidence="1">
    <location>
        <begin position="126"/>
        <end position="154"/>
    </location>
</feature>
<evidence type="ECO:0000313" key="3">
    <source>
        <dbReference type="Proteomes" id="UP000032141"/>
    </source>
</evidence>